<evidence type="ECO:0000313" key="3">
    <source>
        <dbReference type="EMBL" id="SCV68916.1"/>
    </source>
</evidence>
<keyword evidence="2" id="KW-0812">Transmembrane</keyword>
<proteinExistence type="predicted"/>
<name>A0A238FCV0_9BASI</name>
<feature type="region of interest" description="Disordered" evidence="1">
    <location>
        <begin position="1"/>
        <end position="35"/>
    </location>
</feature>
<accession>A0A238FCV0</accession>
<evidence type="ECO:0000313" key="4">
    <source>
        <dbReference type="Proteomes" id="UP000198372"/>
    </source>
</evidence>
<reference evidence="4" key="1">
    <citation type="submission" date="2016-09" db="EMBL/GenBank/DDBJ databases">
        <authorList>
            <person name="Jeantristanb JTB J.-T."/>
            <person name="Ricardo R."/>
        </authorList>
    </citation>
    <scope>NUCLEOTIDE SEQUENCE [LARGE SCALE GENOMIC DNA]</scope>
</reference>
<evidence type="ECO:0000256" key="1">
    <source>
        <dbReference type="SAM" id="MobiDB-lite"/>
    </source>
</evidence>
<keyword evidence="4" id="KW-1185">Reference proteome</keyword>
<organism evidence="3 4">
    <name type="scientific">Microbotryum intermedium</name>
    <dbReference type="NCBI Taxonomy" id="269621"/>
    <lineage>
        <taxon>Eukaryota</taxon>
        <taxon>Fungi</taxon>
        <taxon>Dikarya</taxon>
        <taxon>Basidiomycota</taxon>
        <taxon>Pucciniomycotina</taxon>
        <taxon>Microbotryomycetes</taxon>
        <taxon>Microbotryales</taxon>
        <taxon>Microbotryaceae</taxon>
        <taxon>Microbotryum</taxon>
    </lineage>
</organism>
<feature type="compositionally biased region" description="Low complexity" evidence="1">
    <location>
        <begin position="107"/>
        <end position="122"/>
    </location>
</feature>
<feature type="compositionally biased region" description="Polar residues" evidence="1">
    <location>
        <begin position="9"/>
        <end position="18"/>
    </location>
</feature>
<feature type="region of interest" description="Disordered" evidence="1">
    <location>
        <begin position="302"/>
        <end position="363"/>
    </location>
</feature>
<sequence length="413" mass="43087">MVRAHSSQEEGVQATQHLEPTCDDGPSTPNKATTSLGPVSLLSASPIVATAEATDAVVTVIADHADLVSLRESVHTHSLPRSVDSSASSVHTAHSTANTFDHSTTNHHSTAGTSPSSPSALRALRERLAADSEAQHQQHVAAMSTDDSPNKLRKKRPPPSLLAEQHESSQEEDKSNGLGPNVEQAAPEDESYENAAEAAQEGVSTSTQSVPNGSSPEDTSPIDDDLREAYRPRPPTPSSESALISLVLAPPRFVRQVASSSTSFGYNTTVRVVYLPIHFAQSVIQVSITVAQSLPVVGGYLKPGSPSSSSSEESNSTTQPSLSATEPTSGNSNSAPRLSRPSEHEGTISSSSSPEDDDEFGPKGLIYHTAETAAGVAIAAAILPFAAAGLIWGAWVRRGEVRGMNGKSGSKAI</sequence>
<protein>
    <submittedName>
        <fullName evidence="3">BQ2448_1037 protein</fullName>
    </submittedName>
</protein>
<evidence type="ECO:0000256" key="2">
    <source>
        <dbReference type="SAM" id="Phobius"/>
    </source>
</evidence>
<feature type="compositionally biased region" description="Basic and acidic residues" evidence="1">
    <location>
        <begin position="164"/>
        <end position="175"/>
    </location>
</feature>
<dbReference type="EMBL" id="FMSP01000003">
    <property type="protein sequence ID" value="SCV68916.1"/>
    <property type="molecule type" value="Genomic_DNA"/>
</dbReference>
<dbReference type="Proteomes" id="UP000198372">
    <property type="component" value="Unassembled WGS sequence"/>
</dbReference>
<feature type="compositionally biased region" description="Low complexity" evidence="1">
    <location>
        <begin position="82"/>
        <end position="96"/>
    </location>
</feature>
<feature type="transmembrane region" description="Helical" evidence="2">
    <location>
        <begin position="373"/>
        <end position="395"/>
    </location>
</feature>
<feature type="compositionally biased region" description="Polar residues" evidence="1">
    <location>
        <begin position="202"/>
        <end position="218"/>
    </location>
</feature>
<keyword evidence="2" id="KW-0472">Membrane</keyword>
<gene>
    <name evidence="3" type="ORF">BQ2448_1037</name>
</gene>
<feature type="region of interest" description="Disordered" evidence="1">
    <location>
        <begin position="76"/>
        <end position="240"/>
    </location>
</feature>
<dbReference type="AlphaFoldDB" id="A0A238FCV0"/>
<feature type="compositionally biased region" description="Low complexity" evidence="1">
    <location>
        <begin position="305"/>
        <end position="321"/>
    </location>
</feature>
<feature type="compositionally biased region" description="Basic and acidic residues" evidence="1">
    <location>
        <begin position="123"/>
        <end position="136"/>
    </location>
</feature>
<feature type="compositionally biased region" description="Polar residues" evidence="1">
    <location>
        <begin position="322"/>
        <end position="336"/>
    </location>
</feature>
<dbReference type="OrthoDB" id="10532178at2759"/>
<keyword evidence="2" id="KW-1133">Transmembrane helix</keyword>